<keyword evidence="8" id="KW-0813">Transport</keyword>
<gene>
    <name evidence="8" type="primary">fluC</name>
    <name evidence="8" type="synonym">crcB</name>
    <name evidence="9" type="ORF">DM867_04140</name>
</gene>
<keyword evidence="8" id="KW-0406">Ion transport</keyword>
<proteinExistence type="inferred from homology"/>
<feature type="transmembrane region" description="Helical" evidence="8">
    <location>
        <begin position="33"/>
        <end position="53"/>
    </location>
</feature>
<dbReference type="GO" id="GO:0062054">
    <property type="term" value="F:fluoride channel activity"/>
    <property type="evidence" value="ECO:0007669"/>
    <property type="project" value="UniProtKB-UniRule"/>
</dbReference>
<dbReference type="GO" id="GO:0140114">
    <property type="term" value="P:cellular detoxification of fluoride"/>
    <property type="evidence" value="ECO:0007669"/>
    <property type="project" value="UniProtKB-UniRule"/>
</dbReference>
<comment type="caution">
    <text evidence="9">The sequence shown here is derived from an EMBL/GenBank/DDBJ whole genome shotgun (WGS) entry which is preliminary data.</text>
</comment>
<dbReference type="PANTHER" id="PTHR28259">
    <property type="entry name" value="FLUORIDE EXPORT PROTEIN 1-RELATED"/>
    <property type="match status" value="1"/>
</dbReference>
<dbReference type="EMBL" id="QKKZ01000001">
    <property type="protein sequence ID" value="KAB7516326.1"/>
    <property type="molecule type" value="Genomic_DNA"/>
</dbReference>
<keyword evidence="4 8" id="KW-1133">Transmembrane helix</keyword>
<name>A0A5N5UCD9_9EURY</name>
<keyword evidence="8" id="KW-0407">Ion channel</keyword>
<comment type="catalytic activity">
    <reaction evidence="7">
        <text>fluoride(in) = fluoride(out)</text>
        <dbReference type="Rhea" id="RHEA:76159"/>
        <dbReference type="ChEBI" id="CHEBI:17051"/>
    </reaction>
    <physiologicalReaction direction="left-to-right" evidence="7">
        <dbReference type="Rhea" id="RHEA:76160"/>
    </physiologicalReaction>
</comment>
<keyword evidence="3 8" id="KW-0812">Transmembrane</keyword>
<evidence type="ECO:0000256" key="6">
    <source>
        <dbReference type="ARBA" id="ARBA00035120"/>
    </source>
</evidence>
<organism evidence="9 10">
    <name type="scientific">Halosegnis rubeus</name>
    <dbReference type="NCBI Taxonomy" id="2212850"/>
    <lineage>
        <taxon>Archaea</taxon>
        <taxon>Methanobacteriati</taxon>
        <taxon>Methanobacteriota</taxon>
        <taxon>Stenosarchaea group</taxon>
        <taxon>Halobacteria</taxon>
        <taxon>Halobacteriales</taxon>
        <taxon>Natronomonadaceae</taxon>
        <taxon>Halosegnis</taxon>
    </lineage>
</organism>
<evidence type="ECO:0000256" key="3">
    <source>
        <dbReference type="ARBA" id="ARBA00022692"/>
    </source>
</evidence>
<evidence type="ECO:0000313" key="10">
    <source>
        <dbReference type="Proteomes" id="UP000326865"/>
    </source>
</evidence>
<evidence type="ECO:0000256" key="7">
    <source>
        <dbReference type="ARBA" id="ARBA00035585"/>
    </source>
</evidence>
<dbReference type="Pfam" id="PF02537">
    <property type="entry name" value="CRCB"/>
    <property type="match status" value="1"/>
</dbReference>
<keyword evidence="10" id="KW-1185">Reference proteome</keyword>
<comment type="function">
    <text evidence="8">Fluoride-specific ion channel. Important for reducing fluoride concentration in the cell, thus reducing its toxicity.</text>
</comment>
<sequence length="121" mass="12532">MDWDPTLALVAVGGALGAVCRWGVGVALAGPAFPVGTLAVNVLGAFLLGVLLYERRLRNVIPSRVRLVAGTGFLSSFTTYSTFAAETVALTPALAGLNLAANYALGFLAVLAGRRVARWLS</sequence>
<dbReference type="AlphaFoldDB" id="A0A5N5UCD9"/>
<comment type="caution">
    <text evidence="8">Lacks conserved residue(s) required for the propagation of feature annotation.</text>
</comment>
<evidence type="ECO:0000313" key="9">
    <source>
        <dbReference type="EMBL" id="KAB7516326.1"/>
    </source>
</evidence>
<reference evidence="9 10" key="1">
    <citation type="submission" date="2019-10" db="EMBL/GenBank/DDBJ databases">
        <title>Unraveling microbial dark matter from salterns through culturing: the case of the genus Halosegnis.</title>
        <authorList>
            <person name="Duran-Viseras A."/>
            <person name="Andrei A.-S."/>
            <person name="Vera-Gargallo B."/>
            <person name="Ghai R."/>
            <person name="Sanchez-Porro C."/>
            <person name="Ventosa A."/>
        </authorList>
    </citation>
    <scope>NUCLEOTIDE SEQUENCE [LARGE SCALE GENOMIC DNA]</scope>
    <source>
        <strain evidence="9 10">F18-79</strain>
    </source>
</reference>
<feature type="transmembrane region" description="Helical" evidence="8">
    <location>
        <begin position="89"/>
        <end position="112"/>
    </location>
</feature>
<evidence type="ECO:0000256" key="1">
    <source>
        <dbReference type="ARBA" id="ARBA00004651"/>
    </source>
</evidence>
<dbReference type="InterPro" id="IPR003691">
    <property type="entry name" value="FluC"/>
</dbReference>
<dbReference type="RefSeq" id="WP_152133736.1">
    <property type="nucleotide sequence ID" value="NZ_QKKZ01000001.1"/>
</dbReference>
<feature type="transmembrane region" description="Helical" evidence="8">
    <location>
        <begin position="65"/>
        <end position="83"/>
    </location>
</feature>
<dbReference type="PANTHER" id="PTHR28259:SF1">
    <property type="entry name" value="FLUORIDE EXPORT PROTEIN 1-RELATED"/>
    <property type="match status" value="1"/>
</dbReference>
<dbReference type="HAMAP" id="MF_00454">
    <property type="entry name" value="FluC"/>
    <property type="match status" value="1"/>
</dbReference>
<dbReference type="Proteomes" id="UP000326865">
    <property type="component" value="Unassembled WGS sequence"/>
</dbReference>
<protein>
    <recommendedName>
        <fullName evidence="8">Fluoride-specific ion channel FluC</fullName>
    </recommendedName>
</protein>
<keyword evidence="2 8" id="KW-1003">Cell membrane</keyword>
<evidence type="ECO:0000256" key="5">
    <source>
        <dbReference type="ARBA" id="ARBA00023136"/>
    </source>
</evidence>
<accession>A0A5N5UCD9</accession>
<evidence type="ECO:0000256" key="4">
    <source>
        <dbReference type="ARBA" id="ARBA00022989"/>
    </source>
</evidence>
<dbReference type="GO" id="GO:0005886">
    <property type="term" value="C:plasma membrane"/>
    <property type="evidence" value="ECO:0007669"/>
    <property type="project" value="UniProtKB-SubCell"/>
</dbReference>
<evidence type="ECO:0000256" key="8">
    <source>
        <dbReference type="HAMAP-Rule" id="MF_00454"/>
    </source>
</evidence>
<comment type="subcellular location">
    <subcellularLocation>
        <location evidence="1 8">Cell membrane</location>
        <topology evidence="1 8">Multi-pass membrane protein</topology>
    </subcellularLocation>
</comment>
<evidence type="ECO:0000256" key="2">
    <source>
        <dbReference type="ARBA" id="ARBA00022475"/>
    </source>
</evidence>
<keyword evidence="5 8" id="KW-0472">Membrane</keyword>
<comment type="similarity">
    <text evidence="6 8">Belongs to the fluoride channel Fluc/FEX (TC 1.A.43) family.</text>
</comment>